<keyword evidence="5" id="KW-0443">Lipid metabolism</keyword>
<dbReference type="NCBIfam" id="TIGR00530">
    <property type="entry name" value="AGP_acyltrn"/>
    <property type="match status" value="1"/>
</dbReference>
<proteinExistence type="inferred from homology"/>
<feature type="domain" description="Phospholipid/glycerol acyltransferase" evidence="7">
    <location>
        <begin position="86"/>
        <end position="200"/>
    </location>
</feature>
<sequence>MILSISLYREGRETMRKFNFAVKFFIYMLYIAFRKLKYNIIKSKLSMRERENYVFDVVNNWSKAIIKYSGLNIEVIGKENLPNTTCLYVANHQSQLDIPLIMANINEVAGAIAKKEVGNWPIVSSWMKEFDCVFIDRENTREGLKSILQGVENLKKGRSMLIFPEGTRSKSHEINEFKKGSMKLATKAKVPIVPITVDGAFKGLEGKPEDLKAKIIIHPCIKVDDLTKEEESNLAQICEKIISSSIKQ</sequence>
<keyword evidence="4" id="KW-0808">Transferase</keyword>
<comment type="caution">
    <text evidence="8">The sequence shown here is derived from an EMBL/GenBank/DDBJ whole genome shotgun (WGS) entry which is preliminary data.</text>
</comment>
<dbReference type="GO" id="GO:0003841">
    <property type="term" value="F:1-acylglycerol-3-phosphate O-acyltransferase activity"/>
    <property type="evidence" value="ECO:0007669"/>
    <property type="project" value="InterPro"/>
</dbReference>
<name>A0A645D4Q4_9ZZZZ</name>
<keyword evidence="3" id="KW-0444">Lipid biosynthesis</keyword>
<dbReference type="AlphaFoldDB" id="A0A645D4Q4"/>
<protein>
    <recommendedName>
        <fullName evidence="7">Phospholipid/glycerol acyltransferase domain-containing protein</fullName>
    </recommendedName>
</protein>
<evidence type="ECO:0000256" key="1">
    <source>
        <dbReference type="ARBA" id="ARBA00005189"/>
    </source>
</evidence>
<dbReference type="SMART" id="SM00563">
    <property type="entry name" value="PlsC"/>
    <property type="match status" value="1"/>
</dbReference>
<dbReference type="SUPFAM" id="SSF69593">
    <property type="entry name" value="Glycerol-3-phosphate (1)-acyltransferase"/>
    <property type="match status" value="1"/>
</dbReference>
<evidence type="ECO:0000256" key="2">
    <source>
        <dbReference type="ARBA" id="ARBA00008655"/>
    </source>
</evidence>
<evidence type="ECO:0000256" key="3">
    <source>
        <dbReference type="ARBA" id="ARBA00022516"/>
    </source>
</evidence>
<dbReference type="GO" id="GO:0016020">
    <property type="term" value="C:membrane"/>
    <property type="evidence" value="ECO:0007669"/>
    <property type="project" value="InterPro"/>
</dbReference>
<comment type="pathway">
    <text evidence="1">Lipid metabolism.</text>
</comment>
<accession>A0A645D4Q4</accession>
<gene>
    <name evidence="8" type="ORF">SDC9_131427</name>
</gene>
<keyword evidence="6" id="KW-0012">Acyltransferase</keyword>
<evidence type="ECO:0000256" key="5">
    <source>
        <dbReference type="ARBA" id="ARBA00023098"/>
    </source>
</evidence>
<dbReference type="PANTHER" id="PTHR10434">
    <property type="entry name" value="1-ACYL-SN-GLYCEROL-3-PHOSPHATE ACYLTRANSFERASE"/>
    <property type="match status" value="1"/>
</dbReference>
<dbReference type="CDD" id="cd07989">
    <property type="entry name" value="LPLAT_AGPAT-like"/>
    <property type="match status" value="1"/>
</dbReference>
<dbReference type="InterPro" id="IPR004552">
    <property type="entry name" value="AGP_acyltrans"/>
</dbReference>
<dbReference type="EMBL" id="VSSQ01032925">
    <property type="protein sequence ID" value="MPM84356.1"/>
    <property type="molecule type" value="Genomic_DNA"/>
</dbReference>
<evidence type="ECO:0000259" key="7">
    <source>
        <dbReference type="SMART" id="SM00563"/>
    </source>
</evidence>
<dbReference type="Pfam" id="PF01553">
    <property type="entry name" value="Acyltransferase"/>
    <property type="match status" value="1"/>
</dbReference>
<dbReference type="PANTHER" id="PTHR10434:SF64">
    <property type="entry name" value="1-ACYL-SN-GLYCEROL-3-PHOSPHATE ACYLTRANSFERASE-RELATED"/>
    <property type="match status" value="1"/>
</dbReference>
<evidence type="ECO:0000256" key="6">
    <source>
        <dbReference type="ARBA" id="ARBA00023315"/>
    </source>
</evidence>
<organism evidence="8">
    <name type="scientific">bioreactor metagenome</name>
    <dbReference type="NCBI Taxonomy" id="1076179"/>
    <lineage>
        <taxon>unclassified sequences</taxon>
        <taxon>metagenomes</taxon>
        <taxon>ecological metagenomes</taxon>
    </lineage>
</organism>
<reference evidence="8" key="1">
    <citation type="submission" date="2019-08" db="EMBL/GenBank/DDBJ databases">
        <authorList>
            <person name="Kucharzyk K."/>
            <person name="Murdoch R.W."/>
            <person name="Higgins S."/>
            <person name="Loffler F."/>
        </authorList>
    </citation>
    <scope>NUCLEOTIDE SEQUENCE</scope>
</reference>
<dbReference type="InterPro" id="IPR002123">
    <property type="entry name" value="Plipid/glycerol_acylTrfase"/>
</dbReference>
<evidence type="ECO:0000313" key="8">
    <source>
        <dbReference type="EMBL" id="MPM84356.1"/>
    </source>
</evidence>
<comment type="similarity">
    <text evidence="2">Belongs to the 1-acyl-sn-glycerol-3-phosphate acyltransferase family.</text>
</comment>
<dbReference type="GO" id="GO:0006654">
    <property type="term" value="P:phosphatidic acid biosynthetic process"/>
    <property type="evidence" value="ECO:0007669"/>
    <property type="project" value="TreeGrafter"/>
</dbReference>
<evidence type="ECO:0000256" key="4">
    <source>
        <dbReference type="ARBA" id="ARBA00022679"/>
    </source>
</evidence>